<evidence type="ECO:0000259" key="4">
    <source>
        <dbReference type="PROSITE" id="PS50893"/>
    </source>
</evidence>
<dbReference type="SMART" id="SM00382">
    <property type="entry name" value="AAA"/>
    <property type="match status" value="1"/>
</dbReference>
<keyword evidence="3 5" id="KW-0067">ATP-binding</keyword>
<sequence>MNSIIKARNLCKSYPMMGDVLRGVDITLYGGEFVAIMGPSGCGKSTMLHLLGLLHSPDAGSLTMLGVDVLSLDREEAGVFRRDNIGLVLQSNNLFSHTTVYENVEFPLIYKRVPRNQRCQMIENVLSVVHLNYKANAWSNSLSGGEQQRVAIARALINNPKILLADEPTGALDSNSSHSLMQNFREVCTKRNVGVVMVTHDHHMAEYCDRVYHLEHGLIKS</sequence>
<dbReference type="InterPro" id="IPR003439">
    <property type="entry name" value="ABC_transporter-like_ATP-bd"/>
</dbReference>
<evidence type="ECO:0000313" key="5">
    <source>
        <dbReference type="EMBL" id="GAB1253623.1"/>
    </source>
</evidence>
<dbReference type="PROSITE" id="PS50893">
    <property type="entry name" value="ABC_TRANSPORTER_2"/>
    <property type="match status" value="1"/>
</dbReference>
<evidence type="ECO:0000256" key="2">
    <source>
        <dbReference type="ARBA" id="ARBA00022741"/>
    </source>
</evidence>
<dbReference type="PANTHER" id="PTHR24220">
    <property type="entry name" value="IMPORT ATP-BINDING PROTEIN"/>
    <property type="match status" value="1"/>
</dbReference>
<dbReference type="CDD" id="cd03255">
    <property type="entry name" value="ABC_MJ0796_LolCDE_FtsE"/>
    <property type="match status" value="1"/>
</dbReference>
<dbReference type="PROSITE" id="PS00211">
    <property type="entry name" value="ABC_TRANSPORTER_1"/>
    <property type="match status" value="1"/>
</dbReference>
<feature type="domain" description="ABC transporter" evidence="4">
    <location>
        <begin position="5"/>
        <end position="221"/>
    </location>
</feature>
<dbReference type="InterPro" id="IPR003593">
    <property type="entry name" value="AAA+_ATPase"/>
</dbReference>
<dbReference type="Gene3D" id="3.40.50.300">
    <property type="entry name" value="P-loop containing nucleotide triphosphate hydrolases"/>
    <property type="match status" value="1"/>
</dbReference>
<dbReference type="GO" id="GO:0005524">
    <property type="term" value="F:ATP binding"/>
    <property type="evidence" value="ECO:0007669"/>
    <property type="project" value="UniProtKB-KW"/>
</dbReference>
<dbReference type="Proteomes" id="UP001628192">
    <property type="component" value="Unassembled WGS sequence"/>
</dbReference>
<proteinExistence type="predicted"/>
<dbReference type="EMBL" id="BAAFSG010000001">
    <property type="protein sequence ID" value="GAB1253623.1"/>
    <property type="molecule type" value="Genomic_DNA"/>
</dbReference>
<dbReference type="Pfam" id="PF00005">
    <property type="entry name" value="ABC_tran"/>
    <property type="match status" value="1"/>
</dbReference>
<protein>
    <submittedName>
        <fullName evidence="5">ABC transporter ATP-binding protein</fullName>
    </submittedName>
</protein>
<dbReference type="InterPro" id="IPR017871">
    <property type="entry name" value="ABC_transporter-like_CS"/>
</dbReference>
<reference evidence="5 6" key="1">
    <citation type="journal article" date="2025" name="Int. J. Syst. Evol. Microbiol.">
        <title>Desulfovibrio falkowii sp. nov., Porphyromonas miyakawae sp. nov., Mediterraneibacter flintii sp. nov. and Owariibacterium komagatae gen. nov., sp. nov., isolated from human faeces.</title>
        <authorList>
            <person name="Hamaguchi T."/>
            <person name="Ohara M."/>
            <person name="Hisatomi A."/>
            <person name="Sekiguchi K."/>
            <person name="Takeda J.I."/>
            <person name="Ueyama J."/>
            <person name="Ito M."/>
            <person name="Nishiwaki H."/>
            <person name="Ogi T."/>
            <person name="Hirayama M."/>
            <person name="Ohkuma M."/>
            <person name="Sakamoto M."/>
            <person name="Ohno K."/>
        </authorList>
    </citation>
    <scope>NUCLEOTIDE SEQUENCE [LARGE SCALE GENOMIC DNA]</scope>
    <source>
        <strain evidence="5 6">13CB8C</strain>
    </source>
</reference>
<dbReference type="RefSeq" id="WP_407844381.1">
    <property type="nucleotide sequence ID" value="NZ_BAAFSG010000001.1"/>
</dbReference>
<gene>
    <name evidence="5" type="ORF">Defa_11100</name>
</gene>
<organism evidence="5 6">
    <name type="scientific">Desulfovibrio falkowii</name>
    <dbReference type="NCBI Taxonomy" id="3136602"/>
    <lineage>
        <taxon>Bacteria</taxon>
        <taxon>Pseudomonadati</taxon>
        <taxon>Thermodesulfobacteriota</taxon>
        <taxon>Desulfovibrionia</taxon>
        <taxon>Desulfovibrionales</taxon>
        <taxon>Desulfovibrionaceae</taxon>
        <taxon>Desulfovibrio</taxon>
    </lineage>
</organism>
<keyword evidence="1" id="KW-0813">Transport</keyword>
<dbReference type="InterPro" id="IPR015854">
    <property type="entry name" value="ABC_transpr_LolD-like"/>
</dbReference>
<comment type="caution">
    <text evidence="5">The sequence shown here is derived from an EMBL/GenBank/DDBJ whole genome shotgun (WGS) entry which is preliminary data.</text>
</comment>
<dbReference type="InterPro" id="IPR027417">
    <property type="entry name" value="P-loop_NTPase"/>
</dbReference>
<name>A0ABQ0E7E6_9BACT</name>
<dbReference type="SUPFAM" id="SSF52540">
    <property type="entry name" value="P-loop containing nucleoside triphosphate hydrolases"/>
    <property type="match status" value="1"/>
</dbReference>
<evidence type="ECO:0000256" key="3">
    <source>
        <dbReference type="ARBA" id="ARBA00022840"/>
    </source>
</evidence>
<keyword evidence="6" id="KW-1185">Reference proteome</keyword>
<evidence type="ECO:0000313" key="6">
    <source>
        <dbReference type="Proteomes" id="UP001628192"/>
    </source>
</evidence>
<accession>A0ABQ0E7E6</accession>
<evidence type="ECO:0000256" key="1">
    <source>
        <dbReference type="ARBA" id="ARBA00022448"/>
    </source>
</evidence>
<dbReference type="InterPro" id="IPR017911">
    <property type="entry name" value="MacB-like_ATP-bd"/>
</dbReference>
<keyword evidence="2" id="KW-0547">Nucleotide-binding</keyword>
<dbReference type="PANTHER" id="PTHR24220:SF86">
    <property type="entry name" value="ABC TRANSPORTER ABCH.1"/>
    <property type="match status" value="1"/>
</dbReference>